<dbReference type="InterPro" id="IPR051459">
    <property type="entry name" value="Cytochrome_c-type_DH"/>
</dbReference>
<organism evidence="7 8">
    <name type="scientific">Chryseobacterium taklimakanense</name>
    <dbReference type="NCBI Taxonomy" id="536441"/>
    <lineage>
        <taxon>Bacteria</taxon>
        <taxon>Pseudomonadati</taxon>
        <taxon>Bacteroidota</taxon>
        <taxon>Flavobacteriia</taxon>
        <taxon>Flavobacteriales</taxon>
        <taxon>Weeksellaceae</taxon>
        <taxon>Chryseobacterium group</taxon>
        <taxon>Chryseobacterium</taxon>
    </lineage>
</organism>
<evidence type="ECO:0000259" key="6">
    <source>
        <dbReference type="PROSITE" id="PS51007"/>
    </source>
</evidence>
<evidence type="ECO:0000313" key="8">
    <source>
        <dbReference type="Proteomes" id="UP000282297"/>
    </source>
</evidence>
<dbReference type="GO" id="GO:0046872">
    <property type="term" value="F:metal ion binding"/>
    <property type="evidence" value="ECO:0007669"/>
    <property type="project" value="UniProtKB-KW"/>
</dbReference>
<dbReference type="GO" id="GO:0020037">
    <property type="term" value="F:heme binding"/>
    <property type="evidence" value="ECO:0007669"/>
    <property type="project" value="InterPro"/>
</dbReference>
<feature type="domain" description="Cytochrome c" evidence="6">
    <location>
        <begin position="38"/>
        <end position="178"/>
    </location>
</feature>
<dbReference type="PROSITE" id="PS51007">
    <property type="entry name" value="CYTC"/>
    <property type="match status" value="1"/>
</dbReference>
<dbReference type="EMBL" id="CP034171">
    <property type="protein sequence ID" value="AZI20109.1"/>
    <property type="molecule type" value="Genomic_DNA"/>
</dbReference>
<name>A0A3G8WHT7_9FLAO</name>
<keyword evidence="1 4" id="KW-0349">Heme</keyword>
<evidence type="ECO:0000256" key="2">
    <source>
        <dbReference type="ARBA" id="ARBA00022723"/>
    </source>
</evidence>
<evidence type="ECO:0000313" key="7">
    <source>
        <dbReference type="EMBL" id="AZI20109.1"/>
    </source>
</evidence>
<dbReference type="PANTHER" id="PTHR35008">
    <property type="entry name" value="BLL4482 PROTEIN-RELATED"/>
    <property type="match status" value="1"/>
</dbReference>
<proteinExistence type="predicted"/>
<evidence type="ECO:0000256" key="5">
    <source>
        <dbReference type="SAM" id="SignalP"/>
    </source>
</evidence>
<evidence type="ECO:0000256" key="1">
    <source>
        <dbReference type="ARBA" id="ARBA00022617"/>
    </source>
</evidence>
<sequence length="192" mass="21276">MKAISISAAFLAIFLISCQKTSAPDPDQKPFVKKDSAELVQYGKYLVTITGCNDCHTPKKMGPKGPELIEELLLSGFQGKNAIPEFDKQRTQKGFAQMSPDMTAAAGPWGISFAANLTPDETGIGNWTFDQFKTAMTQGKYKGMENGRLLLPPMPWFNFTEMKDEDLQAIFAYLKSIKPVENVVPAPKQFEK</sequence>
<dbReference type="SUPFAM" id="SSF46626">
    <property type="entry name" value="Cytochrome c"/>
    <property type="match status" value="1"/>
</dbReference>
<keyword evidence="3 4" id="KW-0408">Iron</keyword>
<protein>
    <submittedName>
        <fullName evidence="7">Diheme cytochrome c-553</fullName>
    </submittedName>
</protein>
<dbReference type="GO" id="GO:0009055">
    <property type="term" value="F:electron transfer activity"/>
    <property type="evidence" value="ECO:0007669"/>
    <property type="project" value="InterPro"/>
</dbReference>
<dbReference type="Pfam" id="PF00034">
    <property type="entry name" value="Cytochrom_C"/>
    <property type="match status" value="1"/>
</dbReference>
<dbReference type="PROSITE" id="PS51257">
    <property type="entry name" value="PROKAR_LIPOPROTEIN"/>
    <property type="match status" value="1"/>
</dbReference>
<keyword evidence="5" id="KW-0732">Signal</keyword>
<dbReference type="InterPro" id="IPR036909">
    <property type="entry name" value="Cyt_c-like_dom_sf"/>
</dbReference>
<gene>
    <name evidence="7" type="ORF">EIH08_04690</name>
</gene>
<evidence type="ECO:0000256" key="4">
    <source>
        <dbReference type="PROSITE-ProRule" id="PRU00433"/>
    </source>
</evidence>
<keyword evidence="2 4" id="KW-0479">Metal-binding</keyword>
<evidence type="ECO:0000256" key="3">
    <source>
        <dbReference type="ARBA" id="ARBA00023004"/>
    </source>
</evidence>
<dbReference type="AlphaFoldDB" id="A0A3G8WHT7"/>
<dbReference type="Gene3D" id="1.10.760.10">
    <property type="entry name" value="Cytochrome c-like domain"/>
    <property type="match status" value="1"/>
</dbReference>
<feature type="chain" id="PRO_5018022291" evidence="5">
    <location>
        <begin position="24"/>
        <end position="192"/>
    </location>
</feature>
<accession>A0A3G8WHT7</accession>
<dbReference type="InterPro" id="IPR009056">
    <property type="entry name" value="Cyt_c-like_dom"/>
</dbReference>
<dbReference type="Proteomes" id="UP000282297">
    <property type="component" value="Chromosome"/>
</dbReference>
<reference evidence="8" key="1">
    <citation type="submission" date="2018-11" db="EMBL/GenBank/DDBJ databases">
        <title>Proposal to divide the Flavobacteriaceae and reorganize its genera based on Amino Acid Identity values calculated from whole genome sequences.</title>
        <authorList>
            <person name="Nicholson A.C."/>
            <person name="Gulvik C.A."/>
            <person name="Whitney A.M."/>
            <person name="Humrighouse B.W."/>
            <person name="Bell M."/>
            <person name="Holmes B."/>
            <person name="Steigerwalt A.B."/>
            <person name="Villarma A."/>
            <person name="Sheth M."/>
            <person name="Batra D."/>
            <person name="Pryor J."/>
            <person name="Bernardet J.-F."/>
            <person name="Hugo C."/>
            <person name="Kampfer P."/>
            <person name="Newman J.D."/>
            <person name="McQuiston J.R."/>
        </authorList>
    </citation>
    <scope>NUCLEOTIDE SEQUENCE [LARGE SCALE GENOMIC DNA]</scope>
    <source>
        <strain evidence="8">H4753</strain>
    </source>
</reference>
<feature type="signal peptide" evidence="5">
    <location>
        <begin position="1"/>
        <end position="23"/>
    </location>
</feature>
<dbReference type="PANTHER" id="PTHR35008:SF8">
    <property type="entry name" value="ALCOHOL DEHYDROGENASE CYTOCHROME C SUBUNIT"/>
    <property type="match status" value="1"/>
</dbReference>
<dbReference type="RefSeq" id="WP_124784330.1">
    <property type="nucleotide sequence ID" value="NZ_CP034171.1"/>
</dbReference>